<dbReference type="EMBL" id="JACCBF010000001">
    <property type="protein sequence ID" value="NYD33148.1"/>
    <property type="molecule type" value="Genomic_DNA"/>
</dbReference>
<feature type="signal peptide" evidence="1">
    <location>
        <begin position="1"/>
        <end position="23"/>
    </location>
</feature>
<evidence type="ECO:0000313" key="3">
    <source>
        <dbReference type="EMBL" id="NYD33148.1"/>
    </source>
</evidence>
<reference evidence="3 4" key="1">
    <citation type="submission" date="2020-07" db="EMBL/GenBank/DDBJ databases">
        <title>Sequencing the genomes of 1000 actinobacteria strains.</title>
        <authorList>
            <person name="Klenk H.-P."/>
        </authorList>
    </citation>
    <scope>NUCLEOTIDE SEQUENCE [LARGE SCALE GENOMIC DNA]</scope>
    <source>
        <strain evidence="3 4">DSM 19082</strain>
    </source>
</reference>
<proteinExistence type="predicted"/>
<evidence type="ECO:0000259" key="2">
    <source>
        <dbReference type="Pfam" id="PF14016"/>
    </source>
</evidence>
<name>A0A852RRH4_9ACTN</name>
<accession>A0A852RRH4</accession>
<evidence type="ECO:0000256" key="1">
    <source>
        <dbReference type="SAM" id="SignalP"/>
    </source>
</evidence>
<dbReference type="InterPro" id="IPR025326">
    <property type="entry name" value="DUF4232"/>
</dbReference>
<dbReference type="RefSeq" id="WP_179729234.1">
    <property type="nucleotide sequence ID" value="NZ_BAABEF010000001.1"/>
</dbReference>
<organism evidence="3 4">
    <name type="scientific">Nocardioides kongjuensis</name>
    <dbReference type="NCBI Taxonomy" id="349522"/>
    <lineage>
        <taxon>Bacteria</taxon>
        <taxon>Bacillati</taxon>
        <taxon>Actinomycetota</taxon>
        <taxon>Actinomycetes</taxon>
        <taxon>Propionibacteriales</taxon>
        <taxon>Nocardioidaceae</taxon>
        <taxon>Nocardioides</taxon>
    </lineage>
</organism>
<sequence length="176" mass="18222">MNRFLLLPAAALLVAAGSFSVPAAAGTPSAAAAVASAVPRCHNADLHARYRATDNGAGHRFGKIVLRNVSGQPCRTGGFGGLSYVGDGNGTQIGAPADRQGSGGSFVLRPGQRAVSRVDETVAENYDAATCRPHAVDGFRIYVPNATRSQFVAHPTTGCLDPAVHLISHTAYRKRG</sequence>
<dbReference type="Pfam" id="PF14016">
    <property type="entry name" value="DUF4232"/>
    <property type="match status" value="1"/>
</dbReference>
<comment type="caution">
    <text evidence="3">The sequence shown here is derived from an EMBL/GenBank/DDBJ whole genome shotgun (WGS) entry which is preliminary data.</text>
</comment>
<feature type="chain" id="PRO_5039086109" description="DUF4232 domain-containing protein" evidence="1">
    <location>
        <begin position="24"/>
        <end position="176"/>
    </location>
</feature>
<dbReference type="Proteomes" id="UP000582231">
    <property type="component" value="Unassembled WGS sequence"/>
</dbReference>
<evidence type="ECO:0000313" key="4">
    <source>
        <dbReference type="Proteomes" id="UP000582231"/>
    </source>
</evidence>
<keyword evidence="1" id="KW-0732">Signal</keyword>
<gene>
    <name evidence="3" type="ORF">BJ958_004694</name>
</gene>
<dbReference type="AlphaFoldDB" id="A0A852RRH4"/>
<feature type="domain" description="DUF4232" evidence="2">
    <location>
        <begin position="41"/>
        <end position="160"/>
    </location>
</feature>
<protein>
    <recommendedName>
        <fullName evidence="2">DUF4232 domain-containing protein</fullName>
    </recommendedName>
</protein>
<keyword evidence="4" id="KW-1185">Reference proteome</keyword>